<evidence type="ECO:0000313" key="3">
    <source>
        <dbReference type="RefSeq" id="XP_030757608.1"/>
    </source>
</evidence>
<organism evidence="2 3">
    <name type="scientific">Sitophilus oryzae</name>
    <name type="common">Rice weevil</name>
    <name type="synonym">Curculio oryzae</name>
    <dbReference type="NCBI Taxonomy" id="7048"/>
    <lineage>
        <taxon>Eukaryota</taxon>
        <taxon>Metazoa</taxon>
        <taxon>Ecdysozoa</taxon>
        <taxon>Arthropoda</taxon>
        <taxon>Hexapoda</taxon>
        <taxon>Insecta</taxon>
        <taxon>Pterygota</taxon>
        <taxon>Neoptera</taxon>
        <taxon>Endopterygota</taxon>
        <taxon>Coleoptera</taxon>
        <taxon>Polyphaga</taxon>
        <taxon>Cucujiformia</taxon>
        <taxon>Curculionidae</taxon>
        <taxon>Dryophthorinae</taxon>
        <taxon>Sitophilus</taxon>
    </lineage>
</organism>
<feature type="non-terminal residue" evidence="3">
    <location>
        <position position="274"/>
    </location>
</feature>
<accession>A0A6J2Y1F2</accession>
<dbReference type="InParanoid" id="A0A6J2Y1F2"/>
<keyword evidence="2" id="KW-1185">Reference proteome</keyword>
<feature type="region of interest" description="Disordered" evidence="1">
    <location>
        <begin position="1"/>
        <end position="118"/>
    </location>
</feature>
<dbReference type="GeneID" id="115883382"/>
<evidence type="ECO:0000256" key="1">
    <source>
        <dbReference type="SAM" id="MobiDB-lite"/>
    </source>
</evidence>
<name>A0A6J2Y1F2_SITOR</name>
<feature type="compositionally biased region" description="Pro residues" evidence="1">
    <location>
        <begin position="1"/>
        <end position="10"/>
    </location>
</feature>
<dbReference type="RefSeq" id="XP_030757608.1">
    <property type="nucleotide sequence ID" value="XM_030901748.1"/>
</dbReference>
<sequence>MGAIPLPPSERQPNGNVRLRRPASFSVKEVVPPRHRRRKKRDEEAGSRTGHTNGQSSAQTQTQSSQVVKSQFDFVDEAFPPLPGLDANGPLSAKHHHHHNQHTHQAQQTQSHAEGSTQTISNHAPVGVVAAAPEPATVGGGGGGGGAAGAAWGENRLADVVKGVAKIKVRGEGLGKDVAIGGGDNEISLTSSAKEQSVEKVDEGSIAEVNSFIGVTPPESPQNFSSKSVIATVPTKCTMADKSTKTDDVLLNGCEPELAPLCPTTTNAATMTTV</sequence>
<protein>
    <submittedName>
        <fullName evidence="3">Uncharacterized protein LOC115883382</fullName>
    </submittedName>
</protein>
<dbReference type="AlphaFoldDB" id="A0A6J2Y1F2"/>
<gene>
    <name evidence="3" type="primary">LOC115883382</name>
</gene>
<dbReference type="OrthoDB" id="10046764at2759"/>
<evidence type="ECO:0000313" key="2">
    <source>
        <dbReference type="Proteomes" id="UP000504635"/>
    </source>
</evidence>
<feature type="compositionally biased region" description="Low complexity" evidence="1">
    <location>
        <begin position="55"/>
        <end position="71"/>
    </location>
</feature>
<dbReference type="Proteomes" id="UP000504635">
    <property type="component" value="Unplaced"/>
</dbReference>
<feature type="compositionally biased region" description="Basic residues" evidence="1">
    <location>
        <begin position="93"/>
        <end position="102"/>
    </location>
</feature>
<dbReference type="KEGG" id="soy:115883382"/>
<proteinExistence type="predicted"/>
<reference evidence="3" key="1">
    <citation type="submission" date="2025-08" db="UniProtKB">
        <authorList>
            <consortium name="RefSeq"/>
        </authorList>
    </citation>
    <scope>IDENTIFICATION</scope>
    <source>
        <tissue evidence="3">Gonads</tissue>
    </source>
</reference>
<feature type="compositionally biased region" description="Low complexity" evidence="1">
    <location>
        <begin position="103"/>
        <end position="113"/>
    </location>
</feature>